<keyword evidence="2 4" id="KW-0326">Glycosidase</keyword>
<evidence type="ECO:0000313" key="4">
    <source>
        <dbReference type="EMBL" id="STZ57892.1"/>
    </source>
</evidence>
<dbReference type="SUPFAM" id="SSF53590">
    <property type="entry name" value="Nucleoside hydrolase"/>
    <property type="match status" value="1"/>
</dbReference>
<reference evidence="4 5" key="1">
    <citation type="submission" date="2018-06" db="EMBL/GenBank/DDBJ databases">
        <authorList>
            <consortium name="Pathogen Informatics"/>
            <person name="Doyle S."/>
        </authorList>
    </citation>
    <scope>NUCLEOTIDE SEQUENCE [LARGE SCALE GENOMIC DNA]</scope>
    <source>
        <strain evidence="4 5">NCTC10821</strain>
    </source>
</reference>
<evidence type="ECO:0000256" key="2">
    <source>
        <dbReference type="ARBA" id="ARBA00023295"/>
    </source>
</evidence>
<dbReference type="InterPro" id="IPR023186">
    <property type="entry name" value="IUNH"/>
</dbReference>
<sequence>MTTAAESVARIPVFVDVDTGVDDAMALAYLLASDDAQIVGIASTGGNVPMEQVCVNNLGLLELCGAPDIPVSAGAPQPLVIPLRTAEDTHGPSGLGYAELPATERRLTDHDAAAAWVQAAHDHPGELVALACGPLTNLALALRLEPALPRLLRRLVIMGGAFGYKGNTTPVSEWNIAVDPEAAAEVFAGWGAAWGLDTPSHLPIVLGLNLTERVAMTPTGLARLAAAAGSPTVTMSVLDSRGTRSDAANPVIRVLEDAMRFYFEFHYDQGEGYLAHVHDPLAAAVALEPDLVRTAAATVDVELTGTLTRGMTVADWTGIWGRGPNALIGVDVDPAVFFERFTDRVGRYARGLV</sequence>
<proteinExistence type="predicted"/>
<gene>
    <name evidence="4" type="primary">rihA</name>
    <name evidence="4" type="ORF">NCTC10821_01397</name>
</gene>
<dbReference type="EMBL" id="UGQT01000001">
    <property type="protein sequence ID" value="STZ57892.1"/>
    <property type="molecule type" value="Genomic_DNA"/>
</dbReference>
<dbReference type="Gene3D" id="3.90.245.10">
    <property type="entry name" value="Ribonucleoside hydrolase-like"/>
    <property type="match status" value="1"/>
</dbReference>
<organism evidence="4 5">
    <name type="scientific">Mycolicibacterium tokaiense</name>
    <dbReference type="NCBI Taxonomy" id="39695"/>
    <lineage>
        <taxon>Bacteria</taxon>
        <taxon>Bacillati</taxon>
        <taxon>Actinomycetota</taxon>
        <taxon>Actinomycetes</taxon>
        <taxon>Mycobacteriales</taxon>
        <taxon>Mycobacteriaceae</taxon>
        <taxon>Mycolicibacterium</taxon>
    </lineage>
</organism>
<dbReference type="RefSeq" id="WP_163908212.1">
    <property type="nucleotide sequence ID" value="NZ_AP022600.1"/>
</dbReference>
<dbReference type="InterPro" id="IPR001910">
    <property type="entry name" value="Inosine/uridine_hydrolase_dom"/>
</dbReference>
<dbReference type="GO" id="GO:0005829">
    <property type="term" value="C:cytosol"/>
    <property type="evidence" value="ECO:0007669"/>
    <property type="project" value="TreeGrafter"/>
</dbReference>
<dbReference type="Proteomes" id="UP000254978">
    <property type="component" value="Unassembled WGS sequence"/>
</dbReference>
<evidence type="ECO:0000256" key="1">
    <source>
        <dbReference type="ARBA" id="ARBA00022801"/>
    </source>
</evidence>
<dbReference type="GO" id="GO:0008477">
    <property type="term" value="F:purine nucleosidase activity"/>
    <property type="evidence" value="ECO:0007669"/>
    <property type="project" value="TreeGrafter"/>
</dbReference>
<accession>A0A378TAP4</accession>
<dbReference type="EC" id="3.2.-.-" evidence="4"/>
<keyword evidence="1 4" id="KW-0378">Hydrolase</keyword>
<feature type="domain" description="Inosine/uridine-preferring nucleoside hydrolase" evidence="3">
    <location>
        <begin position="13"/>
        <end position="339"/>
    </location>
</feature>
<dbReference type="Pfam" id="PF01156">
    <property type="entry name" value="IU_nuc_hydro"/>
    <property type="match status" value="1"/>
</dbReference>
<name>A0A378TAP4_9MYCO</name>
<dbReference type="AlphaFoldDB" id="A0A378TAP4"/>
<dbReference type="InterPro" id="IPR036452">
    <property type="entry name" value="Ribo_hydro-like"/>
</dbReference>
<evidence type="ECO:0000259" key="3">
    <source>
        <dbReference type="Pfam" id="PF01156"/>
    </source>
</evidence>
<protein>
    <submittedName>
        <fullName evidence="4">Inosine-uridine nucleoside N-ribohydrolase</fullName>
        <ecNumber evidence="4">3.2.-.-</ecNumber>
    </submittedName>
</protein>
<evidence type="ECO:0000313" key="5">
    <source>
        <dbReference type="Proteomes" id="UP000254978"/>
    </source>
</evidence>
<dbReference type="PANTHER" id="PTHR12304">
    <property type="entry name" value="INOSINE-URIDINE PREFERRING NUCLEOSIDE HYDROLASE"/>
    <property type="match status" value="1"/>
</dbReference>
<dbReference type="PANTHER" id="PTHR12304:SF4">
    <property type="entry name" value="URIDINE NUCLEOSIDASE"/>
    <property type="match status" value="1"/>
</dbReference>
<dbReference type="GO" id="GO:0006152">
    <property type="term" value="P:purine nucleoside catabolic process"/>
    <property type="evidence" value="ECO:0007669"/>
    <property type="project" value="TreeGrafter"/>
</dbReference>
<keyword evidence="5" id="KW-1185">Reference proteome</keyword>